<feature type="transmembrane region" description="Helical" evidence="7">
    <location>
        <begin position="361"/>
        <end position="382"/>
    </location>
</feature>
<feature type="transmembrane region" description="Helical" evidence="7">
    <location>
        <begin position="389"/>
        <end position="411"/>
    </location>
</feature>
<evidence type="ECO:0000256" key="2">
    <source>
        <dbReference type="ARBA" id="ARBA00022448"/>
    </source>
</evidence>
<evidence type="ECO:0000256" key="6">
    <source>
        <dbReference type="SAM" id="MobiDB-lite"/>
    </source>
</evidence>
<feature type="compositionally biased region" description="Polar residues" evidence="6">
    <location>
        <begin position="560"/>
        <end position="569"/>
    </location>
</feature>
<dbReference type="PROSITE" id="PS50850">
    <property type="entry name" value="MFS"/>
    <property type="match status" value="1"/>
</dbReference>
<feature type="region of interest" description="Disordered" evidence="6">
    <location>
        <begin position="1"/>
        <end position="22"/>
    </location>
</feature>
<feature type="transmembrane region" description="Helical" evidence="7">
    <location>
        <begin position="80"/>
        <end position="103"/>
    </location>
</feature>
<feature type="transmembrane region" description="Helical" evidence="7">
    <location>
        <begin position="124"/>
        <end position="143"/>
    </location>
</feature>
<evidence type="ECO:0000259" key="8">
    <source>
        <dbReference type="PROSITE" id="PS50850"/>
    </source>
</evidence>
<evidence type="ECO:0000313" key="9">
    <source>
        <dbReference type="EMBL" id="MDI1484881.1"/>
    </source>
</evidence>
<dbReference type="SUPFAM" id="SSF103473">
    <property type="entry name" value="MFS general substrate transporter"/>
    <property type="match status" value="1"/>
</dbReference>
<evidence type="ECO:0000256" key="4">
    <source>
        <dbReference type="ARBA" id="ARBA00022989"/>
    </source>
</evidence>
<feature type="transmembrane region" description="Helical" evidence="7">
    <location>
        <begin position="149"/>
        <end position="169"/>
    </location>
</feature>
<feature type="transmembrane region" description="Helical" evidence="7">
    <location>
        <begin position="253"/>
        <end position="273"/>
    </location>
</feature>
<dbReference type="GO" id="GO:0000329">
    <property type="term" value="C:fungal-type vacuole membrane"/>
    <property type="evidence" value="ECO:0007669"/>
    <property type="project" value="TreeGrafter"/>
</dbReference>
<feature type="transmembrane region" description="Helical" evidence="7">
    <location>
        <begin position="324"/>
        <end position="349"/>
    </location>
</feature>
<dbReference type="Proteomes" id="UP001161017">
    <property type="component" value="Unassembled WGS sequence"/>
</dbReference>
<accession>A0AA43QE37</accession>
<dbReference type="InterPro" id="IPR011701">
    <property type="entry name" value="MFS"/>
</dbReference>
<dbReference type="AlphaFoldDB" id="A0AA43QE37"/>
<feature type="transmembrane region" description="Helical" evidence="7">
    <location>
        <begin position="213"/>
        <end position="232"/>
    </location>
</feature>
<dbReference type="Pfam" id="PF07690">
    <property type="entry name" value="MFS_1"/>
    <property type="match status" value="1"/>
</dbReference>
<keyword evidence="10" id="KW-1185">Reference proteome</keyword>
<dbReference type="GO" id="GO:0015174">
    <property type="term" value="F:basic amino acid transmembrane transporter activity"/>
    <property type="evidence" value="ECO:0007669"/>
    <property type="project" value="TreeGrafter"/>
</dbReference>
<feature type="compositionally biased region" description="Basic and acidic residues" evidence="6">
    <location>
        <begin position="13"/>
        <end position="22"/>
    </location>
</feature>
<evidence type="ECO:0000313" key="10">
    <source>
        <dbReference type="Proteomes" id="UP001161017"/>
    </source>
</evidence>
<evidence type="ECO:0000256" key="7">
    <source>
        <dbReference type="SAM" id="Phobius"/>
    </source>
</evidence>
<evidence type="ECO:0000256" key="5">
    <source>
        <dbReference type="ARBA" id="ARBA00023136"/>
    </source>
</evidence>
<dbReference type="PANTHER" id="PTHR23501:SF191">
    <property type="entry name" value="VACUOLAR BASIC AMINO ACID TRANSPORTER 4"/>
    <property type="match status" value="1"/>
</dbReference>
<keyword evidence="3 7" id="KW-0812">Transmembrane</keyword>
<proteinExistence type="predicted"/>
<feature type="transmembrane region" description="Helical" evidence="7">
    <location>
        <begin position="181"/>
        <end position="201"/>
    </location>
</feature>
<dbReference type="GO" id="GO:0012505">
    <property type="term" value="C:endomembrane system"/>
    <property type="evidence" value="ECO:0007669"/>
    <property type="project" value="UniProtKB-SubCell"/>
</dbReference>
<feature type="region of interest" description="Disordered" evidence="6">
    <location>
        <begin position="555"/>
        <end position="576"/>
    </location>
</feature>
<dbReference type="PANTHER" id="PTHR23501">
    <property type="entry name" value="MAJOR FACILITATOR SUPERFAMILY"/>
    <property type="match status" value="1"/>
</dbReference>
<comment type="subcellular location">
    <subcellularLocation>
        <location evidence="1">Endomembrane system</location>
        <topology evidence="1">Multi-pass membrane protein</topology>
    </subcellularLocation>
</comment>
<organism evidence="9 10">
    <name type="scientific">Ramalina farinacea</name>
    <dbReference type="NCBI Taxonomy" id="258253"/>
    <lineage>
        <taxon>Eukaryota</taxon>
        <taxon>Fungi</taxon>
        <taxon>Dikarya</taxon>
        <taxon>Ascomycota</taxon>
        <taxon>Pezizomycotina</taxon>
        <taxon>Lecanoromycetes</taxon>
        <taxon>OSLEUM clade</taxon>
        <taxon>Lecanoromycetidae</taxon>
        <taxon>Lecanorales</taxon>
        <taxon>Lecanorineae</taxon>
        <taxon>Ramalinaceae</taxon>
        <taxon>Ramalina</taxon>
    </lineage>
</organism>
<protein>
    <recommendedName>
        <fullName evidence="8">Major facilitator superfamily (MFS) profile domain-containing protein</fullName>
    </recommendedName>
</protein>
<feature type="transmembrane region" description="Helical" evidence="7">
    <location>
        <begin position="520"/>
        <end position="545"/>
    </location>
</feature>
<reference evidence="9" key="1">
    <citation type="journal article" date="2023" name="Genome Biol. Evol.">
        <title>First Whole Genome Sequence and Flow Cytometry Genome Size Data for the Lichen-Forming Fungus Ramalina farinacea (Ascomycota).</title>
        <authorList>
            <person name="Llewellyn T."/>
            <person name="Mian S."/>
            <person name="Hill R."/>
            <person name="Leitch I.J."/>
            <person name="Gaya E."/>
        </authorList>
    </citation>
    <scope>NUCLEOTIDE SEQUENCE</scope>
    <source>
        <strain evidence="9">LIQ254RAFAR</strain>
    </source>
</reference>
<name>A0AA43QE37_9LECA</name>
<dbReference type="Gene3D" id="1.20.1250.20">
    <property type="entry name" value="MFS general substrate transporter like domains"/>
    <property type="match status" value="2"/>
</dbReference>
<feature type="transmembrane region" description="Helical" evidence="7">
    <location>
        <begin position="454"/>
        <end position="474"/>
    </location>
</feature>
<comment type="caution">
    <text evidence="9">The sequence shown here is derived from an EMBL/GenBank/DDBJ whole genome shotgun (WGS) entry which is preliminary data.</text>
</comment>
<feature type="transmembrane region" description="Helical" evidence="7">
    <location>
        <begin position="55"/>
        <end position="74"/>
    </location>
</feature>
<dbReference type="InterPro" id="IPR020846">
    <property type="entry name" value="MFS_dom"/>
</dbReference>
<dbReference type="EMBL" id="JAPUFD010000001">
    <property type="protein sequence ID" value="MDI1484881.1"/>
    <property type="molecule type" value="Genomic_DNA"/>
</dbReference>
<keyword evidence="5 7" id="KW-0472">Membrane</keyword>
<gene>
    <name evidence="9" type="ORF">OHK93_000015</name>
</gene>
<evidence type="ECO:0000256" key="3">
    <source>
        <dbReference type="ARBA" id="ARBA00022692"/>
    </source>
</evidence>
<keyword evidence="4 7" id="KW-1133">Transmembrane helix</keyword>
<keyword evidence="2" id="KW-0813">Transport</keyword>
<feature type="transmembrane region" description="Helical" evidence="7">
    <location>
        <begin position="285"/>
        <end position="304"/>
    </location>
</feature>
<evidence type="ECO:0000256" key="1">
    <source>
        <dbReference type="ARBA" id="ARBA00004127"/>
    </source>
</evidence>
<dbReference type="InterPro" id="IPR036259">
    <property type="entry name" value="MFS_trans_sf"/>
</dbReference>
<feature type="transmembrane region" description="Helical" evidence="7">
    <location>
        <begin position="417"/>
        <end position="442"/>
    </location>
</feature>
<feature type="domain" description="Major facilitator superfamily (MFS) profile" evidence="8">
    <location>
        <begin position="59"/>
        <end position="553"/>
    </location>
</feature>
<sequence>MARTITSLNRRGKGGDASEERDPLLGAVSHISTDDVNPSQRDDSKDVNRELGTKSLTLIMCSVWIGTFCAGLDATVMATLAAPIATSFNSLTMFAWLTTAYLIGQAASQPLSGKLTDIYSRRSGILLSNLLFALGNLLCGVAANEWIMILGRVIAGLGGGGLNTISTLIGNDLVPSRKRGLWQGIGNLFWGVGNGLGGFFGGFINDTVGWKPAFWLQVPLTIISMIMIWINYDCEDETHVQAVATEGKSAMSRVDYLGSLSLILSLVALLLGLTSGGNIVPWSHPVVLVSLPLAAVSAGMFIVIEEKVAQEPILPLRLLNDRTVLCSCLTNWFFNLTVYTTLFYLPVFYEIRIVSTKVSGAVLVSFSLSFSLGSLGAGTVILRTGRYKLLLRLTLVLLLIGTGLACTNSLTSPLWTPLVELFCVGISFGSMLTVTLIAFTTVVKIEDQAVVTSLSYIFRSTGSVLGLAFSSTIFQNVLVQALRSGLADEDANELARRLRDNLDALKKLPQREQILVRMSYIFSLRMVFAATVVFAVLALICGLLIKELPLRTTVRKSNPDENGQNGTTHRNGDEQP</sequence>